<evidence type="ECO:0000313" key="4">
    <source>
        <dbReference type="EMBL" id="RYJ61540.1"/>
    </source>
</evidence>
<accession>A0A482UF03</accession>
<evidence type="ECO:0000256" key="2">
    <source>
        <dbReference type="ARBA" id="ARBA00007637"/>
    </source>
</evidence>
<dbReference type="RefSeq" id="WP_126189662.1">
    <property type="nucleotide sequence ID" value="NZ_RWYU02000005.1"/>
</dbReference>
<gene>
    <name evidence="4" type="ORF">EJA06_012540</name>
</gene>
<dbReference type="Gene3D" id="3.40.50.720">
    <property type="entry name" value="NAD(P)-binding Rossmann-like Domain"/>
    <property type="match status" value="1"/>
</dbReference>
<dbReference type="AlphaFoldDB" id="A0A482UF03"/>
<evidence type="ECO:0000256" key="1">
    <source>
        <dbReference type="ARBA" id="ARBA00005125"/>
    </source>
</evidence>
<evidence type="ECO:0000259" key="3">
    <source>
        <dbReference type="Pfam" id="PF01370"/>
    </source>
</evidence>
<dbReference type="Proteomes" id="UP000282800">
    <property type="component" value="Unassembled WGS sequence"/>
</dbReference>
<dbReference type="PANTHER" id="PTHR43000">
    <property type="entry name" value="DTDP-D-GLUCOSE 4,6-DEHYDRATASE-RELATED"/>
    <property type="match status" value="1"/>
</dbReference>
<comment type="similarity">
    <text evidence="2">Belongs to the NAD(P)-dependent epimerase/dehydratase family.</text>
</comment>
<dbReference type="OrthoDB" id="9801056at2"/>
<name>A0A482UF03_9PSED</name>
<dbReference type="InterPro" id="IPR036291">
    <property type="entry name" value="NAD(P)-bd_dom_sf"/>
</dbReference>
<dbReference type="InterPro" id="IPR001509">
    <property type="entry name" value="Epimerase_deHydtase"/>
</dbReference>
<protein>
    <submittedName>
        <fullName evidence="4">NAD-dependent epimerase/dehydratase family protein</fullName>
    </submittedName>
</protein>
<proteinExistence type="inferred from homology"/>
<feature type="domain" description="NAD-dependent epimerase/dehydratase" evidence="3">
    <location>
        <begin position="3"/>
        <end position="237"/>
    </location>
</feature>
<sequence>MDVLVTGANGFVGGALLLRLAELEGWQPIAAVRTLPSTEPILSNSACIGKAVRYVELGDVENGAFDPCVFNGVDAVVHCAARVHVMNESDVDPLSAFRAVNVVGTLNLAKQAASVGVKRFVFISTIKVNGEATVSGEPFHADDLPAPEDAYGLSKLEAEQGLKLLAAETGMEVVIIRPPLVYGRGVKGNFGSMIKLVEKEIPLPFGAIHNKRSLVGIDNLVDLIIRCIDHPAAANQVFLAGDGQDLSTPELVGVLAMAMGKRARLIPLPAGVLKFAATLLGKRALAHRLLGSLQVDITKTRELLEWQPRHSVEEGLRRCFVTSSQGGRV</sequence>
<dbReference type="SUPFAM" id="SSF51735">
    <property type="entry name" value="NAD(P)-binding Rossmann-fold domains"/>
    <property type="match status" value="1"/>
</dbReference>
<dbReference type="EMBL" id="RWYU02000005">
    <property type="protein sequence ID" value="RYJ61540.1"/>
    <property type="molecule type" value="Genomic_DNA"/>
</dbReference>
<comment type="pathway">
    <text evidence="1">Bacterial outer membrane biogenesis; LPS O-antigen biosynthesis.</text>
</comment>
<organism evidence="4 5">
    <name type="scientific">Pseudomonas songnenensis</name>
    <dbReference type="NCBI Taxonomy" id="1176259"/>
    <lineage>
        <taxon>Bacteria</taxon>
        <taxon>Pseudomonadati</taxon>
        <taxon>Pseudomonadota</taxon>
        <taxon>Gammaproteobacteria</taxon>
        <taxon>Pseudomonadales</taxon>
        <taxon>Pseudomonadaceae</taxon>
        <taxon>Pseudomonas</taxon>
    </lineage>
</organism>
<reference evidence="4 5" key="1">
    <citation type="submission" date="2019-01" db="EMBL/GenBank/DDBJ databases">
        <title>High-quality draft genome of. Pseudomonas songnenensis str. L103, a full-fledged denitrifier isolated from 100 meters deep aquifer in a heavily nitrogen fertilized agricultural area.</title>
        <authorList>
            <person name="Liu M."/>
            <person name="Liu B."/>
        </authorList>
    </citation>
    <scope>NUCLEOTIDE SEQUENCE [LARGE SCALE GENOMIC DNA]</scope>
    <source>
        <strain evidence="4 5">L103</strain>
    </source>
</reference>
<dbReference type="CDD" id="cd05232">
    <property type="entry name" value="UDP_G4E_4_SDR_e"/>
    <property type="match status" value="1"/>
</dbReference>
<evidence type="ECO:0000313" key="5">
    <source>
        <dbReference type="Proteomes" id="UP000282800"/>
    </source>
</evidence>
<comment type="caution">
    <text evidence="4">The sequence shown here is derived from an EMBL/GenBank/DDBJ whole genome shotgun (WGS) entry which is preliminary data.</text>
</comment>
<dbReference type="Pfam" id="PF01370">
    <property type="entry name" value="Epimerase"/>
    <property type="match status" value="1"/>
</dbReference>